<dbReference type="Proteomes" id="UP000011131">
    <property type="component" value="Chromosome"/>
</dbReference>
<dbReference type="RefSeq" id="WP_015347334.1">
    <property type="nucleotide sequence ID" value="NC_020126.1"/>
</dbReference>
<reference evidence="1 2" key="1">
    <citation type="journal article" date="2013" name="Genome Announc.">
        <title>Complete genome sequence of Myxococcus stipitatus strain DSM 14675, a fruiting myxobacterium.</title>
        <authorList>
            <person name="Huntley S."/>
            <person name="Kneip S."/>
            <person name="Treuner-Lange A."/>
            <person name="Sogaard-Andersen L."/>
        </authorList>
    </citation>
    <scope>NUCLEOTIDE SEQUENCE [LARGE SCALE GENOMIC DNA]</scope>
    <source>
        <strain evidence="2">DSM 14675 / JCM 12634 / Mx s8</strain>
    </source>
</reference>
<keyword evidence="2" id="KW-1185">Reference proteome</keyword>
<protein>
    <submittedName>
        <fullName evidence="1">Uncharacterized protein</fullName>
    </submittedName>
</protein>
<proteinExistence type="predicted"/>
<dbReference type="HOGENOM" id="CLU_2168240_0_0_7"/>
<dbReference type="PATRIC" id="fig|1278073.3.peg.1786"/>
<evidence type="ECO:0000313" key="2">
    <source>
        <dbReference type="Proteomes" id="UP000011131"/>
    </source>
</evidence>
<evidence type="ECO:0000313" key="1">
    <source>
        <dbReference type="EMBL" id="AGC43072.1"/>
    </source>
</evidence>
<dbReference type="EMBL" id="CP004025">
    <property type="protein sequence ID" value="AGC43072.1"/>
    <property type="molecule type" value="Genomic_DNA"/>
</dbReference>
<gene>
    <name evidence="1" type="ordered locus">MYSTI_01740</name>
</gene>
<organism evidence="1 2">
    <name type="scientific">Myxococcus stipitatus (strain DSM 14675 / JCM 12634 / Mx s8)</name>
    <dbReference type="NCBI Taxonomy" id="1278073"/>
    <lineage>
        <taxon>Bacteria</taxon>
        <taxon>Pseudomonadati</taxon>
        <taxon>Myxococcota</taxon>
        <taxon>Myxococcia</taxon>
        <taxon>Myxococcales</taxon>
        <taxon>Cystobacterineae</taxon>
        <taxon>Myxococcaceae</taxon>
        <taxon>Myxococcus</taxon>
    </lineage>
</organism>
<dbReference type="KEGG" id="msd:MYSTI_01740"/>
<accession>L7U653</accession>
<dbReference type="OrthoDB" id="9876212at2"/>
<sequence length="110" mass="12933">MIHIVVRHPDDVQTWKNDWVDGKGPLMKWITTDAEVARHCQTARVTGVRVRFHRCGFQPFVPVVCCDARVKDVQKVSRDFYIVHFEDQVAMNLEPVHKPHQRQNWYRAGP</sequence>
<dbReference type="AlphaFoldDB" id="L7U653"/>
<name>L7U653_MYXSD</name>